<evidence type="ECO:0000313" key="3">
    <source>
        <dbReference type="Proteomes" id="UP001412239"/>
    </source>
</evidence>
<proteinExistence type="predicted"/>
<evidence type="ECO:0000256" key="1">
    <source>
        <dbReference type="SAM" id="MobiDB-lite"/>
    </source>
</evidence>
<feature type="compositionally biased region" description="Basic and acidic residues" evidence="1">
    <location>
        <begin position="183"/>
        <end position="211"/>
    </location>
</feature>
<feature type="compositionally biased region" description="Acidic residues" evidence="1">
    <location>
        <begin position="254"/>
        <end position="276"/>
    </location>
</feature>
<sequence length="479" mass="54196">MSQKRKLIEESDSGGEGEMMDYDENNNGLVAPSKRRIFSVPNESSSTWFEEMFLGGDGEETRSGRECNWGSGVSGTSLAIPEALERGGEVGGLTYYTESFGTRDKRRRDVDLDELLCSPPSKKLDQLGLETDDSGSETGSDEVSENICNFSNPFAQPVRKIYLSPDRYAEYIAKIEKEEQHKKRIEAAKKHKPWELRTRSERGPRAGRSDEFATEEEAQYAENIMRAAARHRLETWHRERHEMWGLKPIQDPVQDSEEDSEEEEDEEEDEEDEGMQTDEKSDCGSPPSDLETLLDAPSICQEDMKDEATIEEVLEGLPGRLDPCFNNPADTIFLPRIPKFTEVAFSLEFRLGYTRKQVRWLMGGARSGRGEVPSSNTLAMRIKRYMDRNGLADTIKLAPATAAAKESNTSRSTGKPSPNSDSDDDDDSGGRSYDRVGEPRPLLPHGPRIPRPELGVHGWVWDHPHEEVQNLRKNPYYYY</sequence>
<feature type="compositionally biased region" description="Acidic residues" evidence="1">
    <location>
        <begin position="10"/>
        <end position="24"/>
    </location>
</feature>
<protein>
    <submittedName>
        <fullName evidence="2">Uncharacterized protein</fullName>
    </submittedName>
</protein>
<feature type="compositionally biased region" description="Acidic residues" evidence="1">
    <location>
        <begin position="130"/>
        <end position="144"/>
    </location>
</feature>
<name>A0A292Q6M8_9PEZI</name>
<dbReference type="AlphaFoldDB" id="A0A292Q6M8"/>
<feature type="region of interest" description="Disordered" evidence="1">
    <location>
        <begin position="183"/>
        <end position="217"/>
    </location>
</feature>
<dbReference type="Proteomes" id="UP001412239">
    <property type="component" value="Unassembled WGS sequence"/>
</dbReference>
<organism evidence="2 3">
    <name type="scientific">Tuber aestivum</name>
    <name type="common">summer truffle</name>
    <dbReference type="NCBI Taxonomy" id="59557"/>
    <lineage>
        <taxon>Eukaryota</taxon>
        <taxon>Fungi</taxon>
        <taxon>Dikarya</taxon>
        <taxon>Ascomycota</taxon>
        <taxon>Pezizomycotina</taxon>
        <taxon>Pezizomycetes</taxon>
        <taxon>Pezizales</taxon>
        <taxon>Tuberaceae</taxon>
        <taxon>Tuber</taxon>
    </lineage>
</organism>
<dbReference type="EMBL" id="LN890952">
    <property type="protein sequence ID" value="CUS15064.1"/>
    <property type="molecule type" value="Genomic_DNA"/>
</dbReference>
<feature type="region of interest" description="Disordered" evidence="1">
    <location>
        <begin position="244"/>
        <end position="290"/>
    </location>
</feature>
<feature type="compositionally biased region" description="Basic and acidic residues" evidence="1">
    <location>
        <begin position="428"/>
        <end position="438"/>
    </location>
</feature>
<keyword evidence="3" id="KW-1185">Reference proteome</keyword>
<feature type="region of interest" description="Disordered" evidence="1">
    <location>
        <begin position="1"/>
        <end position="27"/>
    </location>
</feature>
<evidence type="ECO:0000313" key="2">
    <source>
        <dbReference type="EMBL" id="CUS15064.1"/>
    </source>
</evidence>
<gene>
    <name evidence="2" type="ORF">GSTUAT00000868001</name>
</gene>
<reference evidence="2" key="1">
    <citation type="submission" date="2015-10" db="EMBL/GenBank/DDBJ databases">
        <authorList>
            <person name="Regsiter A."/>
            <person name="william w."/>
        </authorList>
    </citation>
    <scope>NUCLEOTIDE SEQUENCE</scope>
    <source>
        <strain evidence="2">Montdore</strain>
    </source>
</reference>
<feature type="compositionally biased region" description="Polar residues" evidence="1">
    <location>
        <begin position="406"/>
        <end position="419"/>
    </location>
</feature>
<feature type="region of interest" description="Disordered" evidence="1">
    <location>
        <begin position="400"/>
        <end position="449"/>
    </location>
</feature>
<accession>A0A292Q6M8</accession>
<feature type="region of interest" description="Disordered" evidence="1">
    <location>
        <begin position="118"/>
        <end position="145"/>
    </location>
</feature>